<protein>
    <submittedName>
        <fullName evidence="7">HEAT repeat domain-containing protein</fullName>
    </submittedName>
</protein>
<feature type="transmembrane region" description="Helical" evidence="5">
    <location>
        <begin position="292"/>
        <end position="311"/>
    </location>
</feature>
<feature type="transmembrane region" description="Helical" evidence="5">
    <location>
        <begin position="44"/>
        <end position="61"/>
    </location>
</feature>
<dbReference type="InterPro" id="IPR000595">
    <property type="entry name" value="cNMP-bd_dom"/>
</dbReference>
<evidence type="ECO:0000256" key="3">
    <source>
        <dbReference type="ARBA" id="ARBA00023136"/>
    </source>
</evidence>
<feature type="transmembrane region" description="Helical" evidence="5">
    <location>
        <begin position="332"/>
        <end position="360"/>
    </location>
</feature>
<name>A0A8J7CN95_9BACT</name>
<dbReference type="SUPFAM" id="SSF48371">
    <property type="entry name" value="ARM repeat"/>
    <property type="match status" value="2"/>
</dbReference>
<dbReference type="SUPFAM" id="SSF103473">
    <property type="entry name" value="MFS general substrate transporter"/>
    <property type="match status" value="1"/>
</dbReference>
<feature type="region of interest" description="Disordered" evidence="4">
    <location>
        <begin position="1"/>
        <end position="24"/>
    </location>
</feature>
<dbReference type="Gene3D" id="2.60.120.10">
    <property type="entry name" value="Jelly Rolls"/>
    <property type="match status" value="1"/>
</dbReference>
<evidence type="ECO:0000313" key="8">
    <source>
        <dbReference type="Proteomes" id="UP000598633"/>
    </source>
</evidence>
<feature type="transmembrane region" description="Helical" evidence="5">
    <location>
        <begin position="419"/>
        <end position="438"/>
    </location>
</feature>
<dbReference type="InterPro" id="IPR018490">
    <property type="entry name" value="cNMP-bd_dom_sf"/>
</dbReference>
<feature type="transmembrane region" description="Helical" evidence="5">
    <location>
        <begin position="253"/>
        <end position="272"/>
    </location>
</feature>
<feature type="domain" description="Cyclic nucleotide-binding" evidence="6">
    <location>
        <begin position="953"/>
        <end position="1068"/>
    </location>
</feature>
<keyword evidence="1 5" id="KW-0812">Transmembrane</keyword>
<dbReference type="InterPro" id="IPR016024">
    <property type="entry name" value="ARM-type_fold"/>
</dbReference>
<dbReference type="AlphaFoldDB" id="A0A8J7CN95"/>
<evidence type="ECO:0000256" key="5">
    <source>
        <dbReference type="SAM" id="Phobius"/>
    </source>
</evidence>
<dbReference type="PROSITE" id="PS50042">
    <property type="entry name" value="CNMP_BINDING_3"/>
    <property type="match status" value="1"/>
</dbReference>
<dbReference type="SUPFAM" id="SSF51206">
    <property type="entry name" value="cAMP-binding domain-like"/>
    <property type="match status" value="1"/>
</dbReference>
<dbReference type="InterPro" id="IPR036259">
    <property type="entry name" value="MFS_trans_sf"/>
</dbReference>
<evidence type="ECO:0000256" key="2">
    <source>
        <dbReference type="ARBA" id="ARBA00022989"/>
    </source>
</evidence>
<reference evidence="7 8" key="1">
    <citation type="submission" date="2020-08" db="EMBL/GenBank/DDBJ databases">
        <title>Acidobacteriota in marine sediments use diverse sulfur dissimilation pathways.</title>
        <authorList>
            <person name="Wasmund K."/>
        </authorList>
    </citation>
    <scope>NUCLEOTIDE SEQUENCE [LARGE SCALE GENOMIC DNA]</scope>
    <source>
        <strain evidence="7">MAG AM3-A</strain>
    </source>
</reference>
<proteinExistence type="predicted"/>
<gene>
    <name evidence="7" type="ORF">IFJ97_03335</name>
</gene>
<evidence type="ECO:0000313" key="7">
    <source>
        <dbReference type="EMBL" id="MBD3870378.1"/>
    </source>
</evidence>
<organism evidence="7 8">
    <name type="scientific">Candidatus Sulfomarinibacter kjeldsenii</name>
    <dbReference type="NCBI Taxonomy" id="2885994"/>
    <lineage>
        <taxon>Bacteria</taxon>
        <taxon>Pseudomonadati</taxon>
        <taxon>Acidobacteriota</taxon>
        <taxon>Thermoanaerobaculia</taxon>
        <taxon>Thermoanaerobaculales</taxon>
        <taxon>Candidatus Sulfomarinibacteraceae</taxon>
        <taxon>Candidatus Sulfomarinibacter</taxon>
    </lineage>
</organism>
<dbReference type="GO" id="GO:0022857">
    <property type="term" value="F:transmembrane transporter activity"/>
    <property type="evidence" value="ECO:0007669"/>
    <property type="project" value="InterPro"/>
</dbReference>
<keyword evidence="3 5" id="KW-0472">Membrane</keyword>
<evidence type="ECO:0000256" key="1">
    <source>
        <dbReference type="ARBA" id="ARBA00022692"/>
    </source>
</evidence>
<feature type="transmembrane region" description="Helical" evidence="5">
    <location>
        <begin position="109"/>
        <end position="128"/>
    </location>
</feature>
<feature type="transmembrane region" description="Helical" evidence="5">
    <location>
        <begin position="81"/>
        <end position="97"/>
    </location>
</feature>
<dbReference type="InterPro" id="IPR011989">
    <property type="entry name" value="ARM-like"/>
</dbReference>
<feature type="transmembrane region" description="Helical" evidence="5">
    <location>
        <begin position="170"/>
        <end position="192"/>
    </location>
</feature>
<dbReference type="InterPro" id="IPR014710">
    <property type="entry name" value="RmlC-like_jellyroll"/>
</dbReference>
<dbReference type="CDD" id="cd06174">
    <property type="entry name" value="MFS"/>
    <property type="match status" value="1"/>
</dbReference>
<sequence>MKSRISRLDWAGRSGLPGGPGNATGPRRGLGSAVFGIRAGEGPLAWLFFLNFLILTTVHFAAKTVRQATYIDAWGAENLPWVYLAVAAVSLPVLIVYSRAAARVRLPMLILAVTLLHVLGLVLFFYLFGLGQKWVAVLYYVWLGMAFAIAVSQFWTYANQVFDPRQARRLFAFIGAGGLLGAMFGGLLAAAVTRFAGTRFTLLAAAAVLLSLPLLVVFIERNRGPAPATPRTRRRIRYEEARGGLRTLRGSRLLALIGLLMLASVMIGQLVAWQFNWYVEQHTEALDERTAVFAYAFILMGVVGFLFQLIFTGRIHRSLGVGFGMRVLPGTVMLTQLAVVVAIFMSPVVALVYPLVWVLYLGENSFRHSVDQATRELLFLPVAEELRVKAKAFIDVFIQRFAKGAAAILILVTLKFLPAGYVSALTLVLAVGWMAITLRTRREYVTAFREGLKSGSIQPDATIDTQDVTTVTTLMQSLGSSDPRTVLHSLELLSASGEGRLVPPVLLHHDSAEVRCKTLDILADTGREDAAHMVEQALGDEDAEVRTGAMRTLTQLRRERAAELMLQHLDERDPRLRASAVVSLLGNGEGEGVDRAEQVFAEMVGDDNPQVRAEIAGALGQVGDPVASDILVQLLYDRDLKVVQAAIGAVRHRFERSGPNPLYATILISLMGNRRLKHEAREALVAEGEGAMDPLLLFMRSPDEQIWVRRAVPKTIALMESQAAVDALVDSLEAPDAMLRTKIIEALGYLRTRRLDLKFNRRKITHRISDEAGHYLRVHIFGLLELVEEPEDVRAAQRSLLSGQTKLRSRALEYLDNTLSGSLRRDLFAVIDDAPPEEKLRRAQAIFGVHFESPEETLKRMIQIDPMNDPSAIGIVLAALYNVWDEEIVALYPMVKTLAEEAEEPMVKETAAWVCQKVEAGPRTRGVLARGGESEMGPMAQIEMMVFLQGVDLFAHCNADQVLRLAAIASEHSYEKGEVMFRREEPADGLFCVVEGRVRLDADEGTGVVVGPSGRFGVLDILSGRARLGDAVAASDSRVLIIEAEDFFDLLSHNIEIVRALFRSVIALGEDASERLL</sequence>
<evidence type="ECO:0000259" key="6">
    <source>
        <dbReference type="PROSITE" id="PS50042"/>
    </source>
</evidence>
<dbReference type="CDD" id="cd00038">
    <property type="entry name" value="CAP_ED"/>
    <property type="match status" value="1"/>
</dbReference>
<evidence type="ECO:0000256" key="4">
    <source>
        <dbReference type="SAM" id="MobiDB-lite"/>
    </source>
</evidence>
<dbReference type="Gene3D" id="1.25.10.10">
    <property type="entry name" value="Leucine-rich Repeat Variant"/>
    <property type="match status" value="2"/>
</dbReference>
<dbReference type="Pfam" id="PF07690">
    <property type="entry name" value="MFS_1"/>
    <property type="match status" value="1"/>
</dbReference>
<feature type="transmembrane region" description="Helical" evidence="5">
    <location>
        <begin position="198"/>
        <end position="219"/>
    </location>
</feature>
<accession>A0A8J7CN95</accession>
<feature type="transmembrane region" description="Helical" evidence="5">
    <location>
        <begin position="134"/>
        <end position="158"/>
    </location>
</feature>
<dbReference type="PANTHER" id="PTHR43596">
    <property type="entry name" value="ADP,ATP CARRIER PROTEIN"/>
    <property type="match status" value="1"/>
</dbReference>
<dbReference type="InterPro" id="IPR011701">
    <property type="entry name" value="MFS"/>
</dbReference>
<dbReference type="Pfam" id="PF13646">
    <property type="entry name" value="HEAT_2"/>
    <property type="match status" value="2"/>
</dbReference>
<dbReference type="SMART" id="SM00567">
    <property type="entry name" value="EZ_HEAT"/>
    <property type="match status" value="5"/>
</dbReference>
<dbReference type="SMART" id="SM00100">
    <property type="entry name" value="cNMP"/>
    <property type="match status" value="1"/>
</dbReference>
<dbReference type="Gene3D" id="1.20.1250.20">
    <property type="entry name" value="MFS general substrate transporter like domains"/>
    <property type="match status" value="1"/>
</dbReference>
<dbReference type="PANTHER" id="PTHR43596:SF1">
    <property type="entry name" value="ADP,ATP CARRIER PROTEIN"/>
    <property type="match status" value="1"/>
</dbReference>
<keyword evidence="2 5" id="KW-1133">Transmembrane helix</keyword>
<dbReference type="EMBL" id="JACXWA010000057">
    <property type="protein sequence ID" value="MBD3870378.1"/>
    <property type="molecule type" value="Genomic_DNA"/>
</dbReference>
<dbReference type="Pfam" id="PF00027">
    <property type="entry name" value="cNMP_binding"/>
    <property type="match status" value="1"/>
</dbReference>
<dbReference type="Proteomes" id="UP000598633">
    <property type="component" value="Unassembled WGS sequence"/>
</dbReference>
<dbReference type="InterPro" id="IPR004155">
    <property type="entry name" value="PBS_lyase_HEAT"/>
</dbReference>
<comment type="caution">
    <text evidence="7">The sequence shown here is derived from an EMBL/GenBank/DDBJ whole genome shotgun (WGS) entry which is preliminary data.</text>
</comment>